<organism evidence="21 22">
    <name type="scientific">Massilia pinisoli</name>
    <dbReference type="NCBI Taxonomy" id="1772194"/>
    <lineage>
        <taxon>Bacteria</taxon>
        <taxon>Pseudomonadati</taxon>
        <taxon>Pseudomonadota</taxon>
        <taxon>Betaproteobacteria</taxon>
        <taxon>Burkholderiales</taxon>
        <taxon>Oxalobacteraceae</taxon>
        <taxon>Telluria group</taxon>
        <taxon>Massilia</taxon>
    </lineage>
</organism>
<evidence type="ECO:0000256" key="17">
    <source>
        <dbReference type="SAM" id="SignalP"/>
    </source>
</evidence>
<keyword evidence="12" id="KW-0564">Palmitate</keyword>
<feature type="compositionally biased region" description="Polar residues" evidence="16">
    <location>
        <begin position="54"/>
        <end position="69"/>
    </location>
</feature>
<evidence type="ECO:0000313" key="21">
    <source>
        <dbReference type="EMBL" id="MCS0581274.1"/>
    </source>
</evidence>
<evidence type="ECO:0000256" key="5">
    <source>
        <dbReference type="ARBA" id="ARBA00022597"/>
    </source>
</evidence>
<dbReference type="InterPro" id="IPR019554">
    <property type="entry name" value="Soluble_ligand-bd"/>
</dbReference>
<evidence type="ECO:0000256" key="9">
    <source>
        <dbReference type="ARBA" id="ARBA00023065"/>
    </source>
</evidence>
<dbReference type="Pfam" id="PF02563">
    <property type="entry name" value="Poly_export"/>
    <property type="match status" value="1"/>
</dbReference>
<keyword evidence="14" id="KW-0449">Lipoprotein</keyword>
<keyword evidence="13" id="KW-0998">Cell outer membrane</keyword>
<feature type="domain" description="SLBB" evidence="20">
    <location>
        <begin position="247"/>
        <end position="323"/>
    </location>
</feature>
<proteinExistence type="inferred from homology"/>
<name>A0ABT1ZMZ1_9BURK</name>
<dbReference type="PANTHER" id="PTHR33619:SF3">
    <property type="entry name" value="POLYSACCHARIDE EXPORT PROTEIN GFCE-RELATED"/>
    <property type="match status" value="1"/>
</dbReference>
<dbReference type="Gene3D" id="3.10.560.10">
    <property type="entry name" value="Outer membrane lipoprotein wza domain like"/>
    <property type="match status" value="4"/>
</dbReference>
<keyword evidence="11" id="KW-0472">Membrane</keyword>
<dbReference type="Pfam" id="PF10531">
    <property type="entry name" value="SLBB"/>
    <property type="match status" value="2"/>
</dbReference>
<keyword evidence="10" id="KW-0626">Porin</keyword>
<evidence type="ECO:0000256" key="11">
    <source>
        <dbReference type="ARBA" id="ARBA00023136"/>
    </source>
</evidence>
<evidence type="ECO:0000256" key="1">
    <source>
        <dbReference type="ARBA" id="ARBA00004571"/>
    </source>
</evidence>
<evidence type="ECO:0000256" key="10">
    <source>
        <dbReference type="ARBA" id="ARBA00023114"/>
    </source>
</evidence>
<keyword evidence="15" id="KW-0175">Coiled coil</keyword>
<evidence type="ECO:0000256" key="8">
    <source>
        <dbReference type="ARBA" id="ARBA00023047"/>
    </source>
</evidence>
<dbReference type="Gene3D" id="3.30.1950.10">
    <property type="entry name" value="wza like domain"/>
    <property type="match status" value="1"/>
</dbReference>
<dbReference type="PANTHER" id="PTHR33619">
    <property type="entry name" value="POLYSACCHARIDE EXPORT PROTEIN GFCE-RELATED"/>
    <property type="match status" value="1"/>
</dbReference>
<evidence type="ECO:0000256" key="6">
    <source>
        <dbReference type="ARBA" id="ARBA00022692"/>
    </source>
</evidence>
<evidence type="ECO:0000256" key="12">
    <source>
        <dbReference type="ARBA" id="ARBA00023139"/>
    </source>
</evidence>
<keyword evidence="3" id="KW-0813">Transport</keyword>
<evidence type="ECO:0000256" key="16">
    <source>
        <dbReference type="SAM" id="MobiDB-lite"/>
    </source>
</evidence>
<gene>
    <name evidence="21" type="ORF">NX784_06695</name>
</gene>
<feature type="region of interest" description="Disordered" evidence="16">
    <location>
        <begin position="36"/>
        <end position="104"/>
    </location>
</feature>
<evidence type="ECO:0000256" key="15">
    <source>
        <dbReference type="SAM" id="Coils"/>
    </source>
</evidence>
<dbReference type="EMBL" id="JANUGW010000004">
    <property type="protein sequence ID" value="MCS0581274.1"/>
    <property type="molecule type" value="Genomic_DNA"/>
</dbReference>
<comment type="similarity">
    <text evidence="2">Belongs to the BexD/CtrA/VexA family.</text>
</comment>
<feature type="domain" description="Polysaccharide export protein N-terminal" evidence="18">
    <location>
        <begin position="165"/>
        <end position="238"/>
    </location>
</feature>
<evidence type="ECO:0000256" key="4">
    <source>
        <dbReference type="ARBA" id="ARBA00022452"/>
    </source>
</evidence>
<dbReference type="InterPro" id="IPR049712">
    <property type="entry name" value="Poly_export"/>
</dbReference>
<dbReference type="RefSeq" id="WP_258815886.1">
    <property type="nucleotide sequence ID" value="NZ_JANUGW010000004.1"/>
</dbReference>
<evidence type="ECO:0000256" key="13">
    <source>
        <dbReference type="ARBA" id="ARBA00023237"/>
    </source>
</evidence>
<dbReference type="Proteomes" id="UP001204151">
    <property type="component" value="Unassembled WGS sequence"/>
</dbReference>
<keyword evidence="5" id="KW-0762">Sugar transport</keyword>
<evidence type="ECO:0000256" key="2">
    <source>
        <dbReference type="ARBA" id="ARBA00009450"/>
    </source>
</evidence>
<keyword evidence="6" id="KW-0812">Transmembrane</keyword>
<keyword evidence="7 17" id="KW-0732">Signal</keyword>
<evidence type="ECO:0000256" key="7">
    <source>
        <dbReference type="ARBA" id="ARBA00022729"/>
    </source>
</evidence>
<evidence type="ECO:0000259" key="20">
    <source>
        <dbReference type="Pfam" id="PF22461"/>
    </source>
</evidence>
<evidence type="ECO:0000313" key="22">
    <source>
        <dbReference type="Proteomes" id="UP001204151"/>
    </source>
</evidence>
<comment type="caution">
    <text evidence="21">The sequence shown here is derived from an EMBL/GenBank/DDBJ whole genome shotgun (WGS) entry which is preliminary data.</text>
</comment>
<feature type="domain" description="Soluble ligand binding" evidence="19">
    <location>
        <begin position="552"/>
        <end position="587"/>
    </location>
</feature>
<dbReference type="InterPro" id="IPR003715">
    <property type="entry name" value="Poly_export_N"/>
</dbReference>
<sequence>MFKFTKSFAAVAMAVVSIAASAQDANKSDLFNQESSATSASGMRNAGDAAFSDGLSSGTARRTRITNGQVGERGSASDAAAKRDEKTKNGRVGAARPDDTLTERDTRRWDAARLKRRNFNDADDEKEPSEFQKFVADNTGKMLPIFGAEFFANGSSTFTPVSNAPVPSDYPLGPGDELMIRGWGTIDIDYRATIDRNGTVSIPTIGSVPLAGVKAADAQNVIRAAVARLYKGVTVNVTFGQLRAMTVYVVGQASRPGTYTVSSLSTLVTALFASGGPNANGSMRHVQVKRGGKVAAELDLYSFIAKGDKSADIKLLDGDTIYIPPAGGFVALTGKVNSPAVYELKTNGETIESLLSFAGGLPVVADPRRVYLERIDPNKSHPRSVEEFALNTEGLRRPLKNGDVLNVTSITPDFSNAVILRGNVDQPVRAPFKQGMRISDLIPNREYLITRESTKRQNNVVATGDNEKDTTEDATRIASHIGNLIDPINWDYAVIERVNRSDLSVSLIPFNLGAVFTNPNGPDNVQLEPGDTVTIFSQEDVAVPMDKRQVFVRIEGEIKVPGVYQMTAGDTLQSLIAKAGGPTGNAYLFGTGFYREEVKKEQEANLQRAADRLETQLRSEQSRQMANLRGLSPTEAAAMTSQFESERRTAEERIARFRKLQPTGRIAFGLDPNDRSFGHLPPVTLQNGDRLVVPSKPAFVHVFGAVNAEASPLWRPNSRVKDYLNMAGTTSDADIDNAFVLRVDGTVVSSDSQGWFFGKIGGLEVMPGDTIVVPEKLDKQTAWTKFTQGAREWTQILANFGLGAAAIKTLRN</sequence>
<evidence type="ECO:0000256" key="14">
    <source>
        <dbReference type="ARBA" id="ARBA00023288"/>
    </source>
</evidence>
<keyword evidence="8" id="KW-0625">Polysaccharide transport</keyword>
<reference evidence="21 22" key="1">
    <citation type="submission" date="2022-08" db="EMBL/GenBank/DDBJ databases">
        <title>Reclassification of Massilia species as members of the genera Telluria, Duganella, Pseudoduganella, Mokoshia gen. nov. and Zemynaea gen. nov. using orthogonal and non-orthogonal genome-based approaches.</title>
        <authorList>
            <person name="Bowman J.P."/>
        </authorList>
    </citation>
    <scope>NUCLEOTIDE SEQUENCE [LARGE SCALE GENOMIC DNA]</scope>
    <source>
        <strain evidence="21 22">JCM 31316</strain>
    </source>
</reference>
<keyword evidence="4" id="KW-1134">Transmembrane beta strand</keyword>
<keyword evidence="22" id="KW-1185">Reference proteome</keyword>
<protein>
    <submittedName>
        <fullName evidence="21">SLBB domain-containing protein</fullName>
    </submittedName>
</protein>
<feature type="coiled-coil region" evidence="15">
    <location>
        <begin position="596"/>
        <end position="623"/>
    </location>
</feature>
<evidence type="ECO:0000259" key="19">
    <source>
        <dbReference type="Pfam" id="PF10531"/>
    </source>
</evidence>
<dbReference type="InterPro" id="IPR054765">
    <property type="entry name" value="SLBB_dom"/>
</dbReference>
<feature type="signal peptide" evidence="17">
    <location>
        <begin position="1"/>
        <end position="22"/>
    </location>
</feature>
<accession>A0ABT1ZMZ1</accession>
<feature type="region of interest" description="Disordered" evidence="16">
    <location>
        <begin position="625"/>
        <end position="645"/>
    </location>
</feature>
<evidence type="ECO:0000256" key="3">
    <source>
        <dbReference type="ARBA" id="ARBA00022448"/>
    </source>
</evidence>
<feature type="chain" id="PRO_5046467553" evidence="17">
    <location>
        <begin position="23"/>
        <end position="812"/>
    </location>
</feature>
<comment type="subcellular location">
    <subcellularLocation>
        <location evidence="1">Cell outer membrane</location>
        <topology evidence="1">Multi-pass membrane protein</topology>
    </subcellularLocation>
</comment>
<dbReference type="Pfam" id="PF22461">
    <property type="entry name" value="SLBB_2"/>
    <property type="match status" value="1"/>
</dbReference>
<feature type="domain" description="Soluble ligand binding" evidence="19">
    <location>
        <begin position="330"/>
        <end position="377"/>
    </location>
</feature>
<evidence type="ECO:0000259" key="18">
    <source>
        <dbReference type="Pfam" id="PF02563"/>
    </source>
</evidence>
<keyword evidence="9" id="KW-0406">Ion transport</keyword>